<dbReference type="PROSITE" id="PS51197">
    <property type="entry name" value="HTH_RRF2_2"/>
    <property type="match status" value="1"/>
</dbReference>
<dbReference type="InterPro" id="IPR036390">
    <property type="entry name" value="WH_DNA-bd_sf"/>
</dbReference>
<reference evidence="2 3" key="1">
    <citation type="submission" date="2022-01" db="EMBL/GenBank/DDBJ databases">
        <title>Flavihumibacter sp. nov., isolated from sediment of a river.</title>
        <authorList>
            <person name="Liu H."/>
        </authorList>
    </citation>
    <scope>NUCLEOTIDE SEQUENCE [LARGE SCALE GENOMIC DNA]</scope>
    <source>
        <strain evidence="2 3">RY-1</strain>
    </source>
</reference>
<dbReference type="NCBIfam" id="TIGR00738">
    <property type="entry name" value="rrf2_super"/>
    <property type="match status" value="1"/>
</dbReference>
<protein>
    <submittedName>
        <fullName evidence="2">Rrf2 family transcriptional regulator</fullName>
    </submittedName>
</protein>
<name>A0ABS9BEN9_9BACT</name>
<dbReference type="PANTHER" id="PTHR33221:SF5">
    <property type="entry name" value="HTH-TYPE TRANSCRIPTIONAL REGULATOR ISCR"/>
    <property type="match status" value="1"/>
</dbReference>
<sequence length="136" mass="14959">MISKKTQYGLKALSYMAQRENQGPILIADISVDQKIPIKFLEAILLDLKKAGLLDSKKGKGGGYYFAQPPGQIKVATVIRLLDGPIAMLPCASLNFYKKCEDCNELTCGLNHLMKEVRDASLAILENRTVADLAFL</sequence>
<accession>A0ABS9BEN9</accession>
<organism evidence="2 3">
    <name type="scientific">Flavihumibacter fluminis</name>
    <dbReference type="NCBI Taxonomy" id="2909236"/>
    <lineage>
        <taxon>Bacteria</taxon>
        <taxon>Pseudomonadati</taxon>
        <taxon>Bacteroidota</taxon>
        <taxon>Chitinophagia</taxon>
        <taxon>Chitinophagales</taxon>
        <taxon>Chitinophagaceae</taxon>
        <taxon>Flavihumibacter</taxon>
    </lineage>
</organism>
<dbReference type="Pfam" id="PF02082">
    <property type="entry name" value="Rrf2"/>
    <property type="match status" value="1"/>
</dbReference>
<keyword evidence="3" id="KW-1185">Reference proteome</keyword>
<dbReference type="Gene3D" id="1.10.10.10">
    <property type="entry name" value="Winged helix-like DNA-binding domain superfamily/Winged helix DNA-binding domain"/>
    <property type="match status" value="1"/>
</dbReference>
<dbReference type="PROSITE" id="PS01332">
    <property type="entry name" value="HTH_RRF2_1"/>
    <property type="match status" value="1"/>
</dbReference>
<gene>
    <name evidence="2" type="ORF">L0U88_02940</name>
</gene>
<dbReference type="SUPFAM" id="SSF46785">
    <property type="entry name" value="Winged helix' DNA-binding domain"/>
    <property type="match status" value="1"/>
</dbReference>
<dbReference type="InterPro" id="IPR036388">
    <property type="entry name" value="WH-like_DNA-bd_sf"/>
</dbReference>
<dbReference type="PANTHER" id="PTHR33221">
    <property type="entry name" value="WINGED HELIX-TURN-HELIX TRANSCRIPTIONAL REGULATOR, RRF2 FAMILY"/>
    <property type="match status" value="1"/>
</dbReference>
<evidence type="ECO:0000313" key="3">
    <source>
        <dbReference type="Proteomes" id="UP001200145"/>
    </source>
</evidence>
<evidence type="ECO:0000313" key="2">
    <source>
        <dbReference type="EMBL" id="MCF1713584.1"/>
    </source>
</evidence>
<dbReference type="InterPro" id="IPR030489">
    <property type="entry name" value="TR_Rrf2-type_CS"/>
</dbReference>
<dbReference type="RefSeq" id="WP_234864114.1">
    <property type="nucleotide sequence ID" value="NZ_JAKEVY010000001.1"/>
</dbReference>
<keyword evidence="1" id="KW-0238">DNA-binding</keyword>
<dbReference type="InterPro" id="IPR000944">
    <property type="entry name" value="Tscrpt_reg_Rrf2"/>
</dbReference>
<dbReference type="Proteomes" id="UP001200145">
    <property type="component" value="Unassembled WGS sequence"/>
</dbReference>
<comment type="caution">
    <text evidence="2">The sequence shown here is derived from an EMBL/GenBank/DDBJ whole genome shotgun (WGS) entry which is preliminary data.</text>
</comment>
<evidence type="ECO:0000256" key="1">
    <source>
        <dbReference type="ARBA" id="ARBA00023125"/>
    </source>
</evidence>
<dbReference type="EMBL" id="JAKEVY010000001">
    <property type="protein sequence ID" value="MCF1713584.1"/>
    <property type="molecule type" value="Genomic_DNA"/>
</dbReference>
<proteinExistence type="predicted"/>